<feature type="compositionally biased region" description="Low complexity" evidence="3">
    <location>
        <begin position="110"/>
        <end position="125"/>
    </location>
</feature>
<feature type="compositionally biased region" description="Low complexity" evidence="3">
    <location>
        <begin position="259"/>
        <end position="284"/>
    </location>
</feature>
<feature type="compositionally biased region" description="Basic and acidic residues" evidence="3">
    <location>
        <begin position="9"/>
        <end position="19"/>
    </location>
</feature>
<feature type="compositionally biased region" description="Polar residues" evidence="3">
    <location>
        <begin position="1043"/>
        <end position="1052"/>
    </location>
</feature>
<feature type="compositionally biased region" description="Polar residues" evidence="3">
    <location>
        <begin position="226"/>
        <end position="235"/>
    </location>
</feature>
<dbReference type="PANTHER" id="PTHR46006:SF7">
    <property type="entry name" value="DH DOMAIN-CONTAINING PROTEIN"/>
    <property type="match status" value="1"/>
</dbReference>
<feature type="compositionally biased region" description="Basic and acidic residues" evidence="3">
    <location>
        <begin position="1054"/>
        <end position="1066"/>
    </location>
</feature>
<evidence type="ECO:0000256" key="3">
    <source>
        <dbReference type="SAM" id="MobiDB-lite"/>
    </source>
</evidence>
<dbReference type="GO" id="GO:0005085">
    <property type="term" value="F:guanyl-nucleotide exchange factor activity"/>
    <property type="evidence" value="ECO:0007669"/>
    <property type="project" value="InterPro"/>
</dbReference>
<comment type="caution">
    <text evidence="5">The sequence shown here is derived from an EMBL/GenBank/DDBJ whole genome shotgun (WGS) entry which is preliminary data.</text>
</comment>
<dbReference type="GO" id="GO:0035025">
    <property type="term" value="P:positive regulation of Rho protein signal transduction"/>
    <property type="evidence" value="ECO:0007669"/>
    <property type="project" value="TreeGrafter"/>
</dbReference>
<dbReference type="InterPro" id="IPR051480">
    <property type="entry name" value="Endocytic_GEF_Adapter"/>
</dbReference>
<dbReference type="PROSITE" id="PS50010">
    <property type="entry name" value="DH_2"/>
    <property type="match status" value="1"/>
</dbReference>
<keyword evidence="2" id="KW-0963">Cytoplasm</keyword>
<feature type="compositionally biased region" description="Polar residues" evidence="3">
    <location>
        <begin position="518"/>
        <end position="530"/>
    </location>
</feature>
<evidence type="ECO:0000313" key="5">
    <source>
        <dbReference type="EMBL" id="PAV23628.1"/>
    </source>
</evidence>
<dbReference type="OrthoDB" id="1716625at2759"/>
<evidence type="ECO:0000256" key="2">
    <source>
        <dbReference type="ARBA" id="ARBA00022490"/>
    </source>
</evidence>
<dbReference type="EMBL" id="NBII01000001">
    <property type="protein sequence ID" value="PAV23628.1"/>
    <property type="molecule type" value="Genomic_DNA"/>
</dbReference>
<dbReference type="Proteomes" id="UP000217199">
    <property type="component" value="Unassembled WGS sequence"/>
</dbReference>
<comment type="subcellular location">
    <subcellularLocation>
        <location evidence="1">Cytoplasm</location>
    </subcellularLocation>
</comment>
<dbReference type="Pfam" id="PF00621">
    <property type="entry name" value="RhoGEF"/>
    <property type="match status" value="1"/>
</dbReference>
<name>A0A286UVN1_9AGAM</name>
<dbReference type="Gene3D" id="1.20.900.10">
    <property type="entry name" value="Dbl homology (DH) domain"/>
    <property type="match status" value="2"/>
</dbReference>
<dbReference type="InterPro" id="IPR035899">
    <property type="entry name" value="DBL_dom_sf"/>
</dbReference>
<gene>
    <name evidence="5" type="ORF">PNOK_0069600</name>
</gene>
<feature type="compositionally biased region" description="Polar residues" evidence="3">
    <location>
        <begin position="1090"/>
        <end position="1127"/>
    </location>
</feature>
<feature type="compositionally biased region" description="Low complexity" evidence="3">
    <location>
        <begin position="212"/>
        <end position="225"/>
    </location>
</feature>
<feature type="region of interest" description="Disordered" evidence="3">
    <location>
        <begin position="415"/>
        <end position="466"/>
    </location>
</feature>
<keyword evidence="6" id="KW-1185">Reference proteome</keyword>
<feature type="compositionally biased region" description="Acidic residues" evidence="3">
    <location>
        <begin position="438"/>
        <end position="448"/>
    </location>
</feature>
<feature type="compositionally biased region" description="Basic and acidic residues" evidence="3">
    <location>
        <begin position="126"/>
        <end position="135"/>
    </location>
</feature>
<evidence type="ECO:0000313" key="6">
    <source>
        <dbReference type="Proteomes" id="UP000217199"/>
    </source>
</evidence>
<dbReference type="InParanoid" id="A0A286UVN1"/>
<dbReference type="SUPFAM" id="SSF48065">
    <property type="entry name" value="DBL homology domain (DH-domain)"/>
    <property type="match status" value="1"/>
</dbReference>
<organism evidence="5 6">
    <name type="scientific">Pyrrhoderma noxium</name>
    <dbReference type="NCBI Taxonomy" id="2282107"/>
    <lineage>
        <taxon>Eukaryota</taxon>
        <taxon>Fungi</taxon>
        <taxon>Dikarya</taxon>
        <taxon>Basidiomycota</taxon>
        <taxon>Agaricomycotina</taxon>
        <taxon>Agaricomycetes</taxon>
        <taxon>Hymenochaetales</taxon>
        <taxon>Hymenochaetaceae</taxon>
        <taxon>Pyrrhoderma</taxon>
    </lineage>
</organism>
<evidence type="ECO:0000256" key="1">
    <source>
        <dbReference type="ARBA" id="ARBA00004496"/>
    </source>
</evidence>
<protein>
    <submittedName>
        <fullName evidence="5">Dbl domain-containing</fullName>
    </submittedName>
</protein>
<feature type="compositionally biased region" description="Low complexity" evidence="3">
    <location>
        <begin position="982"/>
        <end position="993"/>
    </location>
</feature>
<dbReference type="GO" id="GO:0005737">
    <property type="term" value="C:cytoplasm"/>
    <property type="evidence" value="ECO:0007669"/>
    <property type="project" value="UniProtKB-SubCell"/>
</dbReference>
<sequence length="1156" mass="126394">MMKALLQRFKKEREQRDRFVSPSDPTVNNIRDREKLDIPPLRQWPPSATATKPLPPIDHSPINLSVTSSHTSSDDRSSTRTPLPNPSPPPPLVSPRLSSNTHSTSEDRSGSATNSSSTTVTVTRTELPHPRHDSVDGASFTPPRSSRKTTDSSANNSPSHVDGSAQKKVAFISPPPTPAPLQRALSEPKSESSRLNGSAAAESKVNGSNAINNSSPHSSNGSSANMNGLSETVTKTPAGPLKTNVSRFQATHGPETRGSNNASSSKVNVSKSGSGSTKTGVPSTRTAVSPTSQKTFGDNLSMKSSMRSNSPYSQGSSYSSKILATASWSEAAEEELVSNIGARERTRQEVLWEIVASEERYVVELTKLKETFIEPLLHPYAPPPVTSPTPVEDEYYARVESPRESIDHLPIASRFLSATPRPETPAAKGNNTPNIDGESQETDEDEANDQLGRGFSEDTTRRREGARSAIAAAVAKFNHPRSPYNTLAQREKRGSKEKSPLPFPSRSHQSLPPPPRMTAQNSAASLGRQSTYVPEQREVPYAPTQHTAQTEKTTASRMLKKLRRTTPQPDSLIGDAVPPNQLPEDLRKCLEVLENGIYNGHVSLSESLRKRYEEQYPLVRSLADVFISNSSILREYATFILHLERALEQVDNALSTSFDSKKPKNQDAAMWVKVCKTLQRLEQDAVEKGETGLAISLSKPFQRLLKYPLLFQNLLYQTDPSTYEYEHTLQMVAEVETIVRSIEDEKIQKEERDRTRDAFARIDGLEKVKQLAAPKASRLLVEERQLVPPPSQTQSQPMRSAGQLSPSKNVRGRSSFRKLGDVLQQSSGFSGKKDLWLVSFNDVVLRCQRTGITSLPLATSTSSRTNSLPELQGKAKYATSGRKGTNTKPRNLYKFIKIENWVIANTPDPKTGVVSMDDVVRSRATVHSLAPSAGTGRSSLMPPEEEDDGNDSSDSDRKSKMSFSYWGADKVTIHKPPPKPRMSSMASHSTSTAVTRKVSRSMTPLGYSRESSANAKFGTRLVASPEPHSHHREYTPHTRPASRRTQVTPTISSRRRDVLHSEDGHGKVTVTSVGGTASPNGSLKPAWDGSTRSAGTATPTSTRTRVRNISQTSAARRPTTPVSNAAMTNKLLASPAPSEDSGVGLYRQFMAQDSSL</sequence>
<feature type="compositionally biased region" description="Polar residues" evidence="3">
    <location>
        <begin position="285"/>
        <end position="307"/>
    </location>
</feature>
<evidence type="ECO:0000259" key="4">
    <source>
        <dbReference type="PROSITE" id="PS50010"/>
    </source>
</evidence>
<feature type="region of interest" description="Disordered" evidence="3">
    <location>
        <begin position="1024"/>
        <end position="1143"/>
    </location>
</feature>
<dbReference type="AlphaFoldDB" id="A0A286UVN1"/>
<feature type="compositionally biased region" description="Polar residues" evidence="3">
    <location>
        <begin position="1069"/>
        <end position="1081"/>
    </location>
</feature>
<feature type="compositionally biased region" description="Polar residues" evidence="3">
    <location>
        <begin position="792"/>
        <end position="808"/>
    </location>
</feature>
<dbReference type="InterPro" id="IPR000219">
    <property type="entry name" value="DH_dom"/>
</dbReference>
<dbReference type="PANTHER" id="PTHR46006">
    <property type="entry name" value="RHO GUANINE NUCLEOTIDE EXCHANGE FACTOR AT 64C, ISOFORM A"/>
    <property type="match status" value="1"/>
</dbReference>
<proteinExistence type="predicted"/>
<dbReference type="SMART" id="SM00325">
    <property type="entry name" value="RhoGEF"/>
    <property type="match status" value="1"/>
</dbReference>
<reference evidence="5 6" key="1">
    <citation type="journal article" date="2017" name="Mol. Ecol.">
        <title>Comparative and population genomic landscape of Phellinus noxius: A hypervariable fungus causing root rot in trees.</title>
        <authorList>
            <person name="Chung C.L."/>
            <person name="Lee T.J."/>
            <person name="Akiba M."/>
            <person name="Lee H.H."/>
            <person name="Kuo T.H."/>
            <person name="Liu D."/>
            <person name="Ke H.M."/>
            <person name="Yokoi T."/>
            <person name="Roa M.B."/>
            <person name="Lu M.J."/>
            <person name="Chang Y.Y."/>
            <person name="Ann P.J."/>
            <person name="Tsai J.N."/>
            <person name="Chen C.Y."/>
            <person name="Tzean S.S."/>
            <person name="Ota Y."/>
            <person name="Hattori T."/>
            <person name="Sahashi N."/>
            <person name="Liou R.F."/>
            <person name="Kikuchi T."/>
            <person name="Tsai I.J."/>
        </authorList>
    </citation>
    <scope>NUCLEOTIDE SEQUENCE [LARGE SCALE GENOMIC DNA]</scope>
    <source>
        <strain evidence="5 6">FFPRI411160</strain>
    </source>
</reference>
<feature type="region of interest" description="Disordered" evidence="3">
    <location>
        <begin position="1"/>
        <end position="316"/>
    </location>
</feature>
<accession>A0A286UVN1</accession>
<dbReference type="STRING" id="2282107.A0A286UVN1"/>
<feature type="compositionally biased region" description="Basic and acidic residues" evidence="3">
    <location>
        <begin position="455"/>
        <end position="466"/>
    </location>
</feature>
<feature type="compositionally biased region" description="Acidic residues" evidence="3">
    <location>
        <begin position="943"/>
        <end position="953"/>
    </location>
</feature>
<feature type="compositionally biased region" description="Basic and acidic residues" evidence="3">
    <location>
        <begin position="489"/>
        <end position="499"/>
    </location>
</feature>
<feature type="compositionally biased region" description="Pro residues" evidence="3">
    <location>
        <begin position="83"/>
        <end position="93"/>
    </location>
</feature>
<feature type="region of interest" description="Disordered" evidence="3">
    <location>
        <begin position="787"/>
        <end position="811"/>
    </location>
</feature>
<feature type="domain" description="DH" evidence="4">
    <location>
        <begin position="346"/>
        <end position="745"/>
    </location>
</feature>
<feature type="region of interest" description="Disordered" evidence="3">
    <location>
        <begin position="480"/>
        <end position="530"/>
    </location>
</feature>
<feature type="region of interest" description="Disordered" evidence="3">
    <location>
        <begin position="926"/>
        <end position="1000"/>
    </location>
</feature>